<evidence type="ECO:0000256" key="4">
    <source>
        <dbReference type="ARBA" id="ARBA00023136"/>
    </source>
</evidence>
<evidence type="ECO:0000256" key="3">
    <source>
        <dbReference type="ARBA" id="ARBA00022989"/>
    </source>
</evidence>
<gene>
    <name evidence="7" type="ORF">SAMN03080601_02309</name>
</gene>
<dbReference type="GO" id="GO:0005886">
    <property type="term" value="C:plasma membrane"/>
    <property type="evidence" value="ECO:0007669"/>
    <property type="project" value="TreeGrafter"/>
</dbReference>
<dbReference type="PANTHER" id="PTHR30414">
    <property type="entry name" value="MINICONDUCTANCE MECHANOSENSITIVE CHANNEL YBDG"/>
    <property type="match status" value="1"/>
</dbReference>
<feature type="transmembrane region" description="Helical" evidence="5">
    <location>
        <begin position="121"/>
        <end position="139"/>
    </location>
</feature>
<dbReference type="InterPro" id="IPR030192">
    <property type="entry name" value="YbdG"/>
</dbReference>
<sequence>MQETVITHIVRQSDWLREWLRQTMENMNLPDEAFTLVDFGVRFTLLAILSSIVYYVVKKVVLFYIVKFIQKSKTDKDDFFLHRKVFHRLSHLAPAVIIYLFSESLFGIFPKFESFLTSTSIIYMIVVLFWSIQAALNALEDIYNTLSFAHERPIRGYMQLIHLLSYVICFFILLSYLFDVQVTRIFAGMGAMAAVLMLIFKDSILGLTAGIQLSANKMVRVGDWISMPAHNADGDVIEITLNTVKVQNWDRTITTIPTYALVSSPFINWRGMEESGGRRIKRWVNLDMRSVKFCTPEMLEKYKKIHHLKEYIENREREIDEYNKANNIDETVMVNGRHMTNLGVFRKYLENYVIRHPKLNTEMIFLIRHLQPSEKGIPLEIYVFCKDKAWAKYEEIQADIFDHVLAVIPEFDLRVFQLPAGDDLREAISSLASSLKN</sequence>
<dbReference type="InterPro" id="IPR023408">
    <property type="entry name" value="MscS_beta-dom_sf"/>
</dbReference>
<evidence type="ECO:0000256" key="5">
    <source>
        <dbReference type="SAM" id="Phobius"/>
    </source>
</evidence>
<dbReference type="EMBL" id="FUYV01000013">
    <property type="protein sequence ID" value="SKC19958.1"/>
    <property type="molecule type" value="Genomic_DNA"/>
</dbReference>
<dbReference type="InterPro" id="IPR006685">
    <property type="entry name" value="MscS_channel_2nd"/>
</dbReference>
<evidence type="ECO:0000313" key="8">
    <source>
        <dbReference type="Proteomes" id="UP000191055"/>
    </source>
</evidence>
<feature type="transmembrane region" description="Helical" evidence="5">
    <location>
        <begin position="184"/>
        <end position="200"/>
    </location>
</feature>
<keyword evidence="4 5" id="KW-0472">Membrane</keyword>
<dbReference type="Proteomes" id="UP000191055">
    <property type="component" value="Unassembled WGS sequence"/>
</dbReference>
<dbReference type="InterPro" id="IPR010920">
    <property type="entry name" value="LSM_dom_sf"/>
</dbReference>
<dbReference type="SUPFAM" id="SSF50182">
    <property type="entry name" value="Sm-like ribonucleoproteins"/>
    <property type="match status" value="1"/>
</dbReference>
<keyword evidence="8" id="KW-1185">Reference proteome</keyword>
<feature type="transmembrane region" description="Helical" evidence="5">
    <location>
        <begin position="89"/>
        <end position="109"/>
    </location>
</feature>
<evidence type="ECO:0000256" key="1">
    <source>
        <dbReference type="ARBA" id="ARBA00004370"/>
    </source>
</evidence>
<dbReference type="PANTHER" id="PTHR30414:SF0">
    <property type="entry name" value="MINICONDUCTANCE MECHANOSENSITIVE CHANNEL YBDG"/>
    <property type="match status" value="1"/>
</dbReference>
<dbReference type="GO" id="GO:0071470">
    <property type="term" value="P:cellular response to osmotic stress"/>
    <property type="evidence" value="ECO:0007669"/>
    <property type="project" value="InterPro"/>
</dbReference>
<dbReference type="RefSeq" id="WP_232468380.1">
    <property type="nucleotide sequence ID" value="NZ_CP021904.1"/>
</dbReference>
<keyword evidence="2 5" id="KW-0812">Transmembrane</keyword>
<reference evidence="7 8" key="1">
    <citation type="submission" date="2017-02" db="EMBL/GenBank/DDBJ databases">
        <authorList>
            <person name="Peterson S.W."/>
        </authorList>
    </citation>
    <scope>NUCLEOTIDE SEQUENCE [LARGE SCALE GENOMIC DNA]</scope>
    <source>
        <strain evidence="7 8">DSM 24412</strain>
    </source>
</reference>
<evidence type="ECO:0000259" key="6">
    <source>
        <dbReference type="Pfam" id="PF00924"/>
    </source>
</evidence>
<organism evidence="7 8">
    <name type="scientific">Alkalitalea saponilacus</name>
    <dbReference type="NCBI Taxonomy" id="889453"/>
    <lineage>
        <taxon>Bacteria</taxon>
        <taxon>Pseudomonadati</taxon>
        <taxon>Bacteroidota</taxon>
        <taxon>Bacteroidia</taxon>
        <taxon>Marinilabiliales</taxon>
        <taxon>Marinilabiliaceae</taxon>
        <taxon>Alkalitalea</taxon>
    </lineage>
</organism>
<feature type="transmembrane region" description="Helical" evidence="5">
    <location>
        <begin position="39"/>
        <end position="57"/>
    </location>
</feature>
<dbReference type="Pfam" id="PF00924">
    <property type="entry name" value="MS_channel_2nd"/>
    <property type="match status" value="1"/>
</dbReference>
<dbReference type="AlphaFoldDB" id="A0A1T5HGX5"/>
<feature type="transmembrane region" description="Helical" evidence="5">
    <location>
        <begin position="160"/>
        <end position="178"/>
    </location>
</feature>
<accession>A0A1T5HGX5</accession>
<evidence type="ECO:0000256" key="2">
    <source>
        <dbReference type="ARBA" id="ARBA00022692"/>
    </source>
</evidence>
<comment type="subcellular location">
    <subcellularLocation>
        <location evidence="1">Membrane</location>
    </subcellularLocation>
</comment>
<dbReference type="GO" id="GO:0008381">
    <property type="term" value="F:mechanosensitive monoatomic ion channel activity"/>
    <property type="evidence" value="ECO:0007669"/>
    <property type="project" value="InterPro"/>
</dbReference>
<evidence type="ECO:0000313" key="7">
    <source>
        <dbReference type="EMBL" id="SKC19958.1"/>
    </source>
</evidence>
<name>A0A1T5HGX5_9BACT</name>
<dbReference type="STRING" id="889453.SAMN03080601_02309"/>
<protein>
    <submittedName>
        <fullName evidence="7">Miniconductance mechanosensitive channel</fullName>
    </submittedName>
</protein>
<keyword evidence="3 5" id="KW-1133">Transmembrane helix</keyword>
<proteinExistence type="predicted"/>
<feature type="domain" description="Mechanosensitive ion channel MscS" evidence="6">
    <location>
        <begin position="202"/>
        <end position="270"/>
    </location>
</feature>
<dbReference type="Gene3D" id="2.30.30.60">
    <property type="match status" value="1"/>
</dbReference>